<protein>
    <submittedName>
        <fullName evidence="3">Uncharacterized anaerobic dehydrogenase</fullName>
    </submittedName>
</protein>
<dbReference type="InterPro" id="IPR001041">
    <property type="entry name" value="2Fe-2S_ferredoxin-type"/>
</dbReference>
<organism evidence="3 4">
    <name type="scientific">Maledivibacter halophilus</name>
    <dbReference type="NCBI Taxonomy" id="36842"/>
    <lineage>
        <taxon>Bacteria</taxon>
        <taxon>Bacillati</taxon>
        <taxon>Bacillota</taxon>
        <taxon>Clostridia</taxon>
        <taxon>Peptostreptococcales</taxon>
        <taxon>Caminicellaceae</taxon>
        <taxon>Maledivibacter</taxon>
    </lineage>
</organism>
<reference evidence="3 4" key="1">
    <citation type="submission" date="2017-02" db="EMBL/GenBank/DDBJ databases">
        <authorList>
            <person name="Peterson S.W."/>
        </authorList>
    </citation>
    <scope>NUCLEOTIDE SEQUENCE [LARGE SCALE GENOMIC DNA]</scope>
    <source>
        <strain evidence="3 4">M1</strain>
    </source>
</reference>
<keyword evidence="4" id="KW-1185">Reference proteome</keyword>
<dbReference type="GO" id="GO:0016491">
    <property type="term" value="F:oxidoreductase activity"/>
    <property type="evidence" value="ECO:0007669"/>
    <property type="project" value="UniProtKB-KW"/>
</dbReference>
<proteinExistence type="predicted"/>
<dbReference type="RefSeq" id="WP_079489056.1">
    <property type="nucleotide sequence ID" value="NZ_FUZT01000001.1"/>
</dbReference>
<dbReference type="STRING" id="36842.SAMN02194393_00477"/>
<dbReference type="PROSITE" id="PS00197">
    <property type="entry name" value="2FE2S_FER_1"/>
    <property type="match status" value="1"/>
</dbReference>
<dbReference type="Gene3D" id="3.10.20.440">
    <property type="entry name" value="2Fe-2S iron-sulphur cluster binding domain, sarcosine oxidase, alpha subunit, N-terminal domain"/>
    <property type="match status" value="1"/>
</dbReference>
<keyword evidence="1" id="KW-0560">Oxidoreductase</keyword>
<dbReference type="Pfam" id="PF13510">
    <property type="entry name" value="Fer2_4"/>
    <property type="match status" value="1"/>
</dbReference>
<dbReference type="EMBL" id="FUZT01000001">
    <property type="protein sequence ID" value="SKC39492.1"/>
    <property type="molecule type" value="Genomic_DNA"/>
</dbReference>
<evidence type="ECO:0000313" key="3">
    <source>
        <dbReference type="EMBL" id="SKC39492.1"/>
    </source>
</evidence>
<sequence>MRIENHPVLTFDRQKEINFIFDGKKLKGYEGETIAAALHANGIKVLKHDDRPRGLFCAIGNCSSCLMEVNGEPNVRVCVEELKEGMIVKTQDGKGIFKGGEVK</sequence>
<dbReference type="GO" id="GO:0051537">
    <property type="term" value="F:2 iron, 2 sulfur cluster binding"/>
    <property type="evidence" value="ECO:0007669"/>
    <property type="project" value="InterPro"/>
</dbReference>
<dbReference type="InterPro" id="IPR006058">
    <property type="entry name" value="2Fe2S_fd_BS"/>
</dbReference>
<dbReference type="SUPFAM" id="SSF54292">
    <property type="entry name" value="2Fe-2S ferredoxin-like"/>
    <property type="match status" value="1"/>
</dbReference>
<evidence type="ECO:0000313" key="4">
    <source>
        <dbReference type="Proteomes" id="UP000190285"/>
    </source>
</evidence>
<dbReference type="PROSITE" id="PS51085">
    <property type="entry name" value="2FE2S_FER_2"/>
    <property type="match status" value="1"/>
</dbReference>
<dbReference type="Proteomes" id="UP000190285">
    <property type="component" value="Unassembled WGS sequence"/>
</dbReference>
<feature type="domain" description="2Fe-2S ferredoxin-type" evidence="2">
    <location>
        <begin position="15"/>
        <end position="94"/>
    </location>
</feature>
<evidence type="ECO:0000259" key="2">
    <source>
        <dbReference type="PROSITE" id="PS51085"/>
    </source>
</evidence>
<dbReference type="CDD" id="cd00207">
    <property type="entry name" value="fer2"/>
    <property type="match status" value="1"/>
</dbReference>
<evidence type="ECO:0000256" key="1">
    <source>
        <dbReference type="ARBA" id="ARBA00023002"/>
    </source>
</evidence>
<dbReference type="AlphaFoldDB" id="A0A1T5IKB8"/>
<gene>
    <name evidence="3" type="ORF">SAMN02194393_00477</name>
</gene>
<accession>A0A1T5IKB8</accession>
<dbReference type="InterPro" id="IPR042204">
    <property type="entry name" value="2Fe-2S-bd_N"/>
</dbReference>
<dbReference type="OrthoDB" id="573392at2"/>
<name>A0A1T5IKB8_9FIRM</name>
<dbReference type="InterPro" id="IPR036010">
    <property type="entry name" value="2Fe-2S_ferredoxin-like_sf"/>
</dbReference>